<organism evidence="1 2">
    <name type="scientific">Taklimakanibacter albus</name>
    <dbReference type="NCBI Taxonomy" id="2800327"/>
    <lineage>
        <taxon>Bacteria</taxon>
        <taxon>Pseudomonadati</taxon>
        <taxon>Pseudomonadota</taxon>
        <taxon>Alphaproteobacteria</taxon>
        <taxon>Hyphomicrobiales</taxon>
        <taxon>Aestuariivirgaceae</taxon>
        <taxon>Taklimakanibacter</taxon>
    </lineage>
</organism>
<evidence type="ECO:0000313" key="2">
    <source>
        <dbReference type="Proteomes" id="UP000616151"/>
    </source>
</evidence>
<reference evidence="1" key="1">
    <citation type="submission" date="2021-01" db="EMBL/GenBank/DDBJ databases">
        <authorList>
            <person name="Sun Q."/>
        </authorList>
    </citation>
    <scope>NUCLEOTIDE SEQUENCE</scope>
    <source>
        <strain evidence="1">YIM B02566</strain>
    </source>
</reference>
<evidence type="ECO:0000313" key="1">
    <source>
        <dbReference type="EMBL" id="MBK1868701.1"/>
    </source>
</evidence>
<accession>A0ACC5R860</accession>
<dbReference type="Proteomes" id="UP000616151">
    <property type="component" value="Unassembled WGS sequence"/>
</dbReference>
<dbReference type="EMBL" id="JAENHL010000007">
    <property type="protein sequence ID" value="MBK1868701.1"/>
    <property type="molecule type" value="Genomic_DNA"/>
</dbReference>
<sequence>MPQNGSWTLGLIDSAWFGTEYEGRRGREEAKRIGFESLDLFVGFDPGKLSKAERQAYIDENLSTGLPVVSLVCTCLGLSDFNPAIRGYHIERAKNVVDLAADMPTTRNLCFVPGEYMFQKKLIPAKGEWDAVVDATRQVGAHAATRKRELAIELLPFEFSFINSLDTMERFLDEVGLANVKATIDISHFWLMRIPPVEVAKRLKGRVAHVHMSDCDGTNHGDMPPGRGNTPFADYLAAIRETGFVGAASIELEFPPDPRGMAAWVAEAHGAALQLLKDAHVHTR</sequence>
<comment type="caution">
    <text evidence="1">The sequence shown here is derived from an EMBL/GenBank/DDBJ whole genome shotgun (WGS) entry which is preliminary data.</text>
</comment>
<keyword evidence="1" id="KW-0413">Isomerase</keyword>
<gene>
    <name evidence="1" type="ORF">JHL16_20260</name>
</gene>
<protein>
    <submittedName>
        <fullName evidence="1">Sugar phosphate isomerase/epimerase</fullName>
    </submittedName>
</protein>
<proteinExistence type="predicted"/>
<keyword evidence="2" id="KW-1185">Reference proteome</keyword>
<name>A0ACC5R860_9HYPH</name>